<feature type="transmembrane region" description="Helical" evidence="5">
    <location>
        <begin position="81"/>
        <end position="99"/>
    </location>
</feature>
<evidence type="ECO:0000259" key="6">
    <source>
        <dbReference type="Pfam" id="PF04932"/>
    </source>
</evidence>
<keyword evidence="7" id="KW-0436">Ligase</keyword>
<feature type="transmembrane region" description="Helical" evidence="5">
    <location>
        <begin position="202"/>
        <end position="218"/>
    </location>
</feature>
<dbReference type="OrthoDB" id="8050531at2"/>
<evidence type="ECO:0000256" key="4">
    <source>
        <dbReference type="ARBA" id="ARBA00023136"/>
    </source>
</evidence>
<keyword evidence="3 5" id="KW-1133">Transmembrane helix</keyword>
<dbReference type="GO" id="GO:0016874">
    <property type="term" value="F:ligase activity"/>
    <property type="evidence" value="ECO:0007669"/>
    <property type="project" value="UniProtKB-KW"/>
</dbReference>
<dbReference type="AlphaFoldDB" id="A0A370L362"/>
<protein>
    <submittedName>
        <fullName evidence="7">O-antigen ligase family protein</fullName>
    </submittedName>
</protein>
<sequence>MSLPSSLAAASAVATSPPRRRWSQQLALLGCALLVALPLVMWAANRSAPLVFGLASLAFLVAGQAPQVLRNLAAAIRSPIGLALGGFLLWALVSLAWSHRPAAGLAMWGELALPLACGLAIVASASFRARPAVLRALAIAIILASLLMVFELASGLSQRIALGIGKQMIFIFNRPVITCLMLSAPVIHGLWTRPGASTRDRVLAALTALAVGWCTFASESGAAKLGLLMLAAGWAVTLVLPRLSLAATMLAFAATLAIAPFLGQLADRAIPPSVHAELADSHSRDRVDIWLSFGEAIRARPLIGSGFGASAALQTHPVAAQVSEPRRLLLGVGHPHSAPVQVWVETGLVGALLLGFAGLAFLTRLRRLPARDLAPRLAVFAAAFAMASVGHGAWQGWWIAVLTAAAVWFDAGKARPDQEVDHV</sequence>
<evidence type="ECO:0000256" key="2">
    <source>
        <dbReference type="ARBA" id="ARBA00022692"/>
    </source>
</evidence>
<feature type="transmembrane region" description="Helical" evidence="5">
    <location>
        <begin position="374"/>
        <end position="394"/>
    </location>
</feature>
<dbReference type="InterPro" id="IPR007016">
    <property type="entry name" value="O-antigen_ligase-rel_domated"/>
</dbReference>
<dbReference type="Proteomes" id="UP000255207">
    <property type="component" value="Unassembled WGS sequence"/>
</dbReference>
<evidence type="ECO:0000313" key="7">
    <source>
        <dbReference type="EMBL" id="RDJ22872.1"/>
    </source>
</evidence>
<accession>A0A370L362</accession>
<keyword evidence="2 5" id="KW-0812">Transmembrane</keyword>
<feature type="transmembrane region" description="Helical" evidence="5">
    <location>
        <begin position="26"/>
        <end position="44"/>
    </location>
</feature>
<comment type="subcellular location">
    <subcellularLocation>
        <location evidence="1">Membrane</location>
        <topology evidence="1">Multi-pass membrane protein</topology>
    </subcellularLocation>
</comment>
<dbReference type="GO" id="GO:0016020">
    <property type="term" value="C:membrane"/>
    <property type="evidence" value="ECO:0007669"/>
    <property type="project" value="UniProtKB-SubCell"/>
</dbReference>
<feature type="transmembrane region" description="Helical" evidence="5">
    <location>
        <begin position="132"/>
        <end position="150"/>
    </location>
</feature>
<feature type="transmembrane region" description="Helical" evidence="5">
    <location>
        <begin position="105"/>
        <end position="125"/>
    </location>
</feature>
<comment type="caution">
    <text evidence="7">The sequence shown here is derived from an EMBL/GenBank/DDBJ whole genome shotgun (WGS) entry which is preliminary data.</text>
</comment>
<feature type="transmembrane region" description="Helical" evidence="5">
    <location>
        <begin position="342"/>
        <end position="362"/>
    </location>
</feature>
<dbReference type="PANTHER" id="PTHR37422">
    <property type="entry name" value="TEICHURONIC ACID BIOSYNTHESIS PROTEIN TUAE"/>
    <property type="match status" value="1"/>
</dbReference>
<evidence type="ECO:0000256" key="1">
    <source>
        <dbReference type="ARBA" id="ARBA00004141"/>
    </source>
</evidence>
<dbReference type="Pfam" id="PF04932">
    <property type="entry name" value="Wzy_C"/>
    <property type="match status" value="1"/>
</dbReference>
<organism evidence="7 8">
    <name type="scientific">Bosea caraganae</name>
    <dbReference type="NCBI Taxonomy" id="2763117"/>
    <lineage>
        <taxon>Bacteria</taxon>
        <taxon>Pseudomonadati</taxon>
        <taxon>Pseudomonadota</taxon>
        <taxon>Alphaproteobacteria</taxon>
        <taxon>Hyphomicrobiales</taxon>
        <taxon>Boseaceae</taxon>
        <taxon>Bosea</taxon>
    </lineage>
</organism>
<name>A0A370L362_9HYPH</name>
<reference evidence="8" key="1">
    <citation type="submission" date="2018-07" db="EMBL/GenBank/DDBJ databases">
        <authorList>
            <person name="Safronova V.I."/>
            <person name="Chirak E.R."/>
            <person name="Sazanova A.L."/>
        </authorList>
    </citation>
    <scope>NUCLEOTIDE SEQUENCE [LARGE SCALE GENOMIC DNA]</scope>
    <source>
        <strain evidence="8">RCAM04685</strain>
    </source>
</reference>
<gene>
    <name evidence="7" type="ORF">DWE98_17005</name>
</gene>
<dbReference type="InterPro" id="IPR051533">
    <property type="entry name" value="WaaL-like"/>
</dbReference>
<feature type="transmembrane region" description="Helical" evidence="5">
    <location>
        <begin position="170"/>
        <end position="190"/>
    </location>
</feature>
<dbReference type="EMBL" id="QQTP01000009">
    <property type="protein sequence ID" value="RDJ22872.1"/>
    <property type="molecule type" value="Genomic_DNA"/>
</dbReference>
<evidence type="ECO:0000256" key="5">
    <source>
        <dbReference type="SAM" id="Phobius"/>
    </source>
</evidence>
<keyword evidence="4 5" id="KW-0472">Membrane</keyword>
<feature type="domain" description="O-antigen ligase-related" evidence="6">
    <location>
        <begin position="207"/>
        <end position="354"/>
    </location>
</feature>
<evidence type="ECO:0000256" key="3">
    <source>
        <dbReference type="ARBA" id="ARBA00022989"/>
    </source>
</evidence>
<evidence type="ECO:0000313" key="8">
    <source>
        <dbReference type="Proteomes" id="UP000255207"/>
    </source>
</evidence>
<proteinExistence type="predicted"/>
<dbReference type="PANTHER" id="PTHR37422:SF13">
    <property type="entry name" value="LIPOPOLYSACCHARIDE BIOSYNTHESIS PROTEIN PA4999-RELATED"/>
    <property type="match status" value="1"/>
</dbReference>
<feature type="transmembrane region" description="Helical" evidence="5">
    <location>
        <begin position="247"/>
        <end position="266"/>
    </location>
</feature>
<feature type="transmembrane region" description="Helical" evidence="5">
    <location>
        <begin position="50"/>
        <end position="69"/>
    </location>
</feature>
<keyword evidence="8" id="KW-1185">Reference proteome</keyword>